<organism evidence="1 2">
    <name type="scientific">Nocardioides endophyticus</name>
    <dbReference type="NCBI Taxonomy" id="1353775"/>
    <lineage>
        <taxon>Bacteria</taxon>
        <taxon>Bacillati</taxon>
        <taxon>Actinomycetota</taxon>
        <taxon>Actinomycetes</taxon>
        <taxon>Propionibacteriales</taxon>
        <taxon>Nocardioidaceae</taxon>
        <taxon>Nocardioides</taxon>
    </lineage>
</organism>
<comment type="caution">
    <text evidence="1">The sequence shown here is derived from an EMBL/GenBank/DDBJ whole genome shotgun (WGS) entry which is preliminary data.</text>
</comment>
<name>A0ABP8Y585_9ACTN</name>
<accession>A0ABP8Y585</accession>
<evidence type="ECO:0000313" key="2">
    <source>
        <dbReference type="Proteomes" id="UP001499882"/>
    </source>
</evidence>
<keyword evidence="2" id="KW-1185">Reference proteome</keyword>
<protein>
    <submittedName>
        <fullName evidence="1">Uncharacterized protein</fullName>
    </submittedName>
</protein>
<dbReference type="Proteomes" id="UP001499882">
    <property type="component" value="Unassembled WGS sequence"/>
</dbReference>
<reference evidence="2" key="1">
    <citation type="journal article" date="2019" name="Int. J. Syst. Evol. Microbiol.">
        <title>The Global Catalogue of Microorganisms (GCM) 10K type strain sequencing project: providing services to taxonomists for standard genome sequencing and annotation.</title>
        <authorList>
            <consortium name="The Broad Institute Genomics Platform"/>
            <consortium name="The Broad Institute Genome Sequencing Center for Infectious Disease"/>
            <person name="Wu L."/>
            <person name="Ma J."/>
        </authorList>
    </citation>
    <scope>NUCLEOTIDE SEQUENCE [LARGE SCALE GENOMIC DNA]</scope>
    <source>
        <strain evidence="2">JCM 18532</strain>
    </source>
</reference>
<evidence type="ECO:0000313" key="1">
    <source>
        <dbReference type="EMBL" id="GAA4722104.1"/>
    </source>
</evidence>
<gene>
    <name evidence="1" type="ORF">GCM10023350_00160</name>
</gene>
<sequence length="75" mass="8134">MAIVGVSDVRAVMMKLLGTWRQSTDATDGWLSVNCGCTRDVVPLTYAAGIMIHSTNLDFGHETAVERAQGRHAED</sequence>
<dbReference type="EMBL" id="BAABKN010000001">
    <property type="protein sequence ID" value="GAA4722104.1"/>
    <property type="molecule type" value="Genomic_DNA"/>
</dbReference>
<proteinExistence type="predicted"/>